<dbReference type="AlphaFoldDB" id="A0AAU8H005"/>
<dbReference type="CDD" id="cd01147">
    <property type="entry name" value="HemV-2"/>
    <property type="match status" value="1"/>
</dbReference>
<dbReference type="PANTHER" id="PTHR30535:SF34">
    <property type="entry name" value="MOLYBDATE-BINDING PROTEIN MOLA"/>
    <property type="match status" value="1"/>
</dbReference>
<name>A0AAU8H005_9BACT</name>
<dbReference type="PANTHER" id="PTHR30535">
    <property type="entry name" value="VITAMIN B12-BINDING PROTEIN"/>
    <property type="match status" value="1"/>
</dbReference>
<feature type="domain" description="Fe/B12 periplasmic-binding" evidence="2">
    <location>
        <begin position="42"/>
        <end position="317"/>
    </location>
</feature>
<dbReference type="PROSITE" id="PS50983">
    <property type="entry name" value="FE_B12_PBP"/>
    <property type="match status" value="1"/>
</dbReference>
<dbReference type="Gene3D" id="3.40.50.1980">
    <property type="entry name" value="Nitrogenase molybdenum iron protein domain"/>
    <property type="match status" value="2"/>
</dbReference>
<dbReference type="SUPFAM" id="SSF53807">
    <property type="entry name" value="Helical backbone' metal receptor"/>
    <property type="match status" value="1"/>
</dbReference>
<sequence>MKKVLFTICFIFILASYVSAKEMVTVTDMAGRKVTIPKKVERVVALSASLRYIVYLQAFDKVVGIEGVEKQSVMRGNPATGKVYWLAIKDKVQNIPSIGEGGPGKLPDFEKLITVKPDLVITFEVDNAELIQSKTGIPVVVIQYAGTEGFRIEDIKNTFTFLGKILDREKRATELNKYIEQCISDLKKRTASSARPTVYIGAISARGAHGITSSEAHYPPLQWINVKNVVDEIGRIGHVFINREKLLVWNPQYLFIDTGGISLVNDDYLKNKEFYKKLKAVKNGKVYTVFPYNFYRTNLEILLANAYFIGKVIYPDKFRDIEPRKKAAEIFKKFLGMDVYDDLKRVYKGYGKVEFKDSGITVH</sequence>
<gene>
    <name evidence="3" type="ORF">V4D30_02555</name>
</gene>
<dbReference type="EMBL" id="CP144373">
    <property type="protein sequence ID" value="XCH47166.1"/>
    <property type="molecule type" value="Genomic_DNA"/>
</dbReference>
<dbReference type="Pfam" id="PF01497">
    <property type="entry name" value="Peripla_BP_2"/>
    <property type="match status" value="1"/>
</dbReference>
<organism evidence="3">
    <name type="scientific">Thermodesulfovibrio autotrophicus</name>
    <dbReference type="NCBI Taxonomy" id="3118333"/>
    <lineage>
        <taxon>Bacteria</taxon>
        <taxon>Pseudomonadati</taxon>
        <taxon>Nitrospirota</taxon>
        <taxon>Thermodesulfovibrionia</taxon>
        <taxon>Thermodesulfovibrionales</taxon>
        <taxon>Thermodesulfovibrionaceae</taxon>
        <taxon>Thermodesulfovibrio</taxon>
    </lineage>
</organism>
<protein>
    <submittedName>
        <fullName evidence="3">Iron ABC transporter substrate-binding protein</fullName>
    </submittedName>
</protein>
<keyword evidence="1" id="KW-0732">Signal</keyword>
<accession>A0AAU8H005</accession>
<evidence type="ECO:0000256" key="1">
    <source>
        <dbReference type="SAM" id="SignalP"/>
    </source>
</evidence>
<dbReference type="InterPro" id="IPR050902">
    <property type="entry name" value="ABC_Transporter_SBP"/>
</dbReference>
<proteinExistence type="predicted"/>
<feature type="chain" id="PRO_5043739585" evidence="1">
    <location>
        <begin position="21"/>
        <end position="363"/>
    </location>
</feature>
<dbReference type="RefSeq" id="WP_353684693.1">
    <property type="nucleotide sequence ID" value="NZ_CP144373.1"/>
</dbReference>
<dbReference type="KEGG" id="taut:V4D30_02555"/>
<reference evidence="3" key="1">
    <citation type="submission" date="2024-01" db="EMBL/GenBank/DDBJ databases">
        <title>The first autotrophic representatives of the genus Thermodesulfovibrio.</title>
        <authorList>
            <person name="Maltseva A.I."/>
            <person name="Elcheninov A.G."/>
            <person name="Kublanov I.V."/>
            <person name="Lebedinsky A.V."/>
            <person name="Frolov E.N."/>
        </authorList>
    </citation>
    <scope>NUCLEOTIDE SEQUENCE</scope>
    <source>
        <strain evidence="3">3907-1M</strain>
    </source>
</reference>
<dbReference type="InterPro" id="IPR002491">
    <property type="entry name" value="ABC_transptr_periplasmic_BD"/>
</dbReference>
<evidence type="ECO:0000313" key="3">
    <source>
        <dbReference type="EMBL" id="XCH47166.1"/>
    </source>
</evidence>
<feature type="signal peptide" evidence="1">
    <location>
        <begin position="1"/>
        <end position="20"/>
    </location>
</feature>
<evidence type="ECO:0000259" key="2">
    <source>
        <dbReference type="PROSITE" id="PS50983"/>
    </source>
</evidence>